<dbReference type="SUPFAM" id="SSF51735">
    <property type="entry name" value="NAD(P)-binding Rossmann-fold domains"/>
    <property type="match status" value="1"/>
</dbReference>
<organism evidence="13 14">
    <name type="scientific">Macrosiphum euphorbiae</name>
    <name type="common">potato aphid</name>
    <dbReference type="NCBI Taxonomy" id="13131"/>
    <lineage>
        <taxon>Eukaryota</taxon>
        <taxon>Metazoa</taxon>
        <taxon>Ecdysozoa</taxon>
        <taxon>Arthropoda</taxon>
        <taxon>Hexapoda</taxon>
        <taxon>Insecta</taxon>
        <taxon>Pterygota</taxon>
        <taxon>Neoptera</taxon>
        <taxon>Paraneoptera</taxon>
        <taxon>Hemiptera</taxon>
        <taxon>Sternorrhyncha</taxon>
        <taxon>Aphidomorpha</taxon>
        <taxon>Aphidoidea</taxon>
        <taxon>Aphididae</taxon>
        <taxon>Macrosiphini</taxon>
        <taxon>Macrosiphum</taxon>
    </lineage>
</organism>
<dbReference type="InterPro" id="IPR050984">
    <property type="entry name" value="Gfo/Idh/MocA_domain"/>
</dbReference>
<dbReference type="EC" id="1.3.1.20" evidence="3"/>
<feature type="domain" description="Gfo/Idh/MocA-like oxidoreductase N-terminal" evidence="11">
    <location>
        <begin position="7"/>
        <end position="121"/>
    </location>
</feature>
<dbReference type="PANTHER" id="PTHR22604">
    <property type="entry name" value="OXIDOREDUCTASES"/>
    <property type="match status" value="1"/>
</dbReference>
<dbReference type="GO" id="GO:0047837">
    <property type="term" value="F:D-xylose 1-dehydrogenase (NADP+) activity"/>
    <property type="evidence" value="ECO:0007669"/>
    <property type="project" value="UniProtKB-EC"/>
</dbReference>
<evidence type="ECO:0000259" key="12">
    <source>
        <dbReference type="Pfam" id="PF22725"/>
    </source>
</evidence>
<evidence type="ECO:0000256" key="1">
    <source>
        <dbReference type="ARBA" id="ARBA00010928"/>
    </source>
</evidence>
<protein>
    <recommendedName>
        <fullName evidence="5">Trans-1,2-dihydrobenzene-1,2-diol dehydrogenase</fullName>
        <ecNumber evidence="4">1.1.1.179</ecNumber>
        <ecNumber evidence="3">1.3.1.20</ecNumber>
    </recommendedName>
    <alternativeName>
        <fullName evidence="8">D-xylose 1-dehydrogenase</fullName>
    </alternativeName>
    <alternativeName>
        <fullName evidence="7">D-xylose-NADP dehydrogenase</fullName>
    </alternativeName>
    <alternativeName>
        <fullName evidence="6">Dimeric dihydrodiol dehydrogenase</fullName>
    </alternativeName>
</protein>
<evidence type="ECO:0000256" key="9">
    <source>
        <dbReference type="ARBA" id="ARBA00047423"/>
    </source>
</evidence>
<evidence type="ECO:0000313" key="14">
    <source>
        <dbReference type="Proteomes" id="UP001160148"/>
    </source>
</evidence>
<proteinExistence type="inferred from homology"/>
<dbReference type="SUPFAM" id="SSF55347">
    <property type="entry name" value="Glyceraldehyde-3-phosphate dehydrogenase-like, C-terminal domain"/>
    <property type="match status" value="1"/>
</dbReference>
<dbReference type="GO" id="GO:0047115">
    <property type="term" value="F:trans-1,2-dihydrobenzene-1,2-diol dehydrogenase activity"/>
    <property type="evidence" value="ECO:0007669"/>
    <property type="project" value="UniProtKB-EC"/>
</dbReference>
<feature type="domain" description="GFO/IDH/MocA-like oxidoreductase" evidence="12">
    <location>
        <begin position="132"/>
        <end position="247"/>
    </location>
</feature>
<dbReference type="Pfam" id="PF22725">
    <property type="entry name" value="GFO_IDH_MocA_C3"/>
    <property type="match status" value="1"/>
</dbReference>
<dbReference type="InterPro" id="IPR000683">
    <property type="entry name" value="Gfo/Idh/MocA-like_OxRdtase_N"/>
</dbReference>
<gene>
    <name evidence="13" type="ORF">MEUPH1_LOCUS15833</name>
</gene>
<dbReference type="InterPro" id="IPR055170">
    <property type="entry name" value="GFO_IDH_MocA-like_dom"/>
</dbReference>
<name>A0AAV0WXN7_9HEMI</name>
<evidence type="ECO:0000256" key="8">
    <source>
        <dbReference type="ARBA" id="ARBA00043025"/>
    </source>
</evidence>
<reference evidence="13 14" key="1">
    <citation type="submission" date="2023-01" db="EMBL/GenBank/DDBJ databases">
        <authorList>
            <person name="Whitehead M."/>
        </authorList>
    </citation>
    <scope>NUCLEOTIDE SEQUENCE [LARGE SCALE GENOMIC DNA]</scope>
</reference>
<keyword evidence="2" id="KW-0560">Oxidoreductase</keyword>
<evidence type="ECO:0000256" key="3">
    <source>
        <dbReference type="ARBA" id="ARBA00038853"/>
    </source>
</evidence>
<dbReference type="InterPro" id="IPR036291">
    <property type="entry name" value="NAD(P)-bd_dom_sf"/>
</dbReference>
<dbReference type="PANTHER" id="PTHR22604:SF105">
    <property type="entry name" value="TRANS-1,2-DIHYDROBENZENE-1,2-DIOL DEHYDROGENASE"/>
    <property type="match status" value="1"/>
</dbReference>
<evidence type="ECO:0000313" key="13">
    <source>
        <dbReference type="EMBL" id="CAI6360543.1"/>
    </source>
</evidence>
<evidence type="ECO:0000256" key="6">
    <source>
        <dbReference type="ARBA" id="ARBA00042926"/>
    </source>
</evidence>
<evidence type="ECO:0000256" key="4">
    <source>
        <dbReference type="ARBA" id="ARBA00038984"/>
    </source>
</evidence>
<evidence type="ECO:0000256" key="2">
    <source>
        <dbReference type="ARBA" id="ARBA00023002"/>
    </source>
</evidence>
<sequence length="341" mass="38210">MATKWGILSASKISHDFVLALEKLSPEDHKVVAVAAKDISRAKDFANDFGISTYYGSYEELGNDSNVDVVYIGALNHQHYSLTKLMLESCKPVLCEKPFCINAKQLDELIKLSKAKNLFLMEAMWSRFTPAYQKVVEVVQNGTIGTVLHVQANFGRQISNIERIWKKEVGGGSILDIDVYTLHLVDAILGPGKPVFVESKGTLNSHGTYENMSAILEYPEGKIAVISIHTKVEMDCSAYIHGTKGTIKIHEPFHASNKVTVNTTNNHTSSYTFVQPGTRKPTIFPNSVQLRYEIDHVRHCLKKGFIESPVVTLNNSYTVQEIMDRLRNQIGVRFEDYDKSP</sequence>
<evidence type="ECO:0000256" key="5">
    <source>
        <dbReference type="ARBA" id="ARBA00040603"/>
    </source>
</evidence>
<comment type="catalytic activity">
    <reaction evidence="10">
        <text>D-xylose + NADP(+) = D-xylono-1,5-lactone + NADPH + H(+)</text>
        <dbReference type="Rhea" id="RHEA:22000"/>
        <dbReference type="ChEBI" id="CHEBI:15378"/>
        <dbReference type="ChEBI" id="CHEBI:15867"/>
        <dbReference type="ChEBI" id="CHEBI:53455"/>
        <dbReference type="ChEBI" id="CHEBI:57783"/>
        <dbReference type="ChEBI" id="CHEBI:58349"/>
        <dbReference type="EC" id="1.1.1.179"/>
    </reaction>
</comment>
<dbReference type="AlphaFoldDB" id="A0AAV0WXN7"/>
<evidence type="ECO:0000256" key="10">
    <source>
        <dbReference type="ARBA" id="ARBA00049233"/>
    </source>
</evidence>
<dbReference type="Pfam" id="PF01408">
    <property type="entry name" value="GFO_IDH_MocA"/>
    <property type="match status" value="1"/>
</dbReference>
<comment type="caution">
    <text evidence="13">The sequence shown here is derived from an EMBL/GenBank/DDBJ whole genome shotgun (WGS) entry which is preliminary data.</text>
</comment>
<comment type="similarity">
    <text evidence="1">Belongs to the Gfo/Idh/MocA family.</text>
</comment>
<dbReference type="GO" id="GO:0000166">
    <property type="term" value="F:nucleotide binding"/>
    <property type="evidence" value="ECO:0007669"/>
    <property type="project" value="InterPro"/>
</dbReference>
<accession>A0AAV0WXN7</accession>
<evidence type="ECO:0000256" key="7">
    <source>
        <dbReference type="ARBA" id="ARBA00042988"/>
    </source>
</evidence>
<comment type="catalytic activity">
    <reaction evidence="9">
        <text>(1R,2R)-1,2-dihydrobenzene-1,2-diol + NADP(+) = catechol + NADPH + H(+)</text>
        <dbReference type="Rhea" id="RHEA:16729"/>
        <dbReference type="ChEBI" id="CHEBI:10702"/>
        <dbReference type="ChEBI" id="CHEBI:15378"/>
        <dbReference type="ChEBI" id="CHEBI:18135"/>
        <dbReference type="ChEBI" id="CHEBI:57783"/>
        <dbReference type="ChEBI" id="CHEBI:58349"/>
        <dbReference type="EC" id="1.3.1.20"/>
    </reaction>
</comment>
<keyword evidence="14" id="KW-1185">Reference proteome</keyword>
<dbReference type="Gene3D" id="3.40.50.720">
    <property type="entry name" value="NAD(P)-binding Rossmann-like Domain"/>
    <property type="match status" value="1"/>
</dbReference>
<dbReference type="EMBL" id="CARXXK010000003">
    <property type="protein sequence ID" value="CAI6360543.1"/>
    <property type="molecule type" value="Genomic_DNA"/>
</dbReference>
<evidence type="ECO:0000259" key="11">
    <source>
        <dbReference type="Pfam" id="PF01408"/>
    </source>
</evidence>
<dbReference type="Gene3D" id="3.30.360.10">
    <property type="entry name" value="Dihydrodipicolinate Reductase, domain 2"/>
    <property type="match status" value="1"/>
</dbReference>
<dbReference type="EC" id="1.1.1.179" evidence="4"/>
<dbReference type="Proteomes" id="UP001160148">
    <property type="component" value="Unassembled WGS sequence"/>
</dbReference>